<proteinExistence type="predicted"/>
<reference evidence="1" key="1">
    <citation type="journal article" date="2019" name="MBio">
        <title>Virus Genomes from Deep Sea Sediments Expand the Ocean Megavirome and Support Independent Origins of Viral Gigantism.</title>
        <authorList>
            <person name="Backstrom D."/>
            <person name="Yutin N."/>
            <person name="Jorgensen S.L."/>
            <person name="Dharamshi J."/>
            <person name="Homa F."/>
            <person name="Zaremba-Niedwiedzka K."/>
            <person name="Spang A."/>
            <person name="Wolf Y.I."/>
            <person name="Koonin E.V."/>
            <person name="Ettema T.J."/>
        </authorList>
    </citation>
    <scope>NUCLEOTIDE SEQUENCE</scope>
</reference>
<dbReference type="EMBL" id="MK500499">
    <property type="protein sequence ID" value="QBK90836.1"/>
    <property type="molecule type" value="Genomic_DNA"/>
</dbReference>
<accession>A0A481Z5H5</accession>
<gene>
    <name evidence="1" type="ORF">LCPAC201_01370</name>
</gene>
<evidence type="ECO:0000313" key="1">
    <source>
        <dbReference type="EMBL" id="QBK90836.1"/>
    </source>
</evidence>
<protein>
    <submittedName>
        <fullName evidence="1">Uncharacterized protein</fullName>
    </submittedName>
</protein>
<organism evidence="1">
    <name type="scientific">Pithovirus LCPAC201</name>
    <dbReference type="NCBI Taxonomy" id="2506591"/>
    <lineage>
        <taxon>Viruses</taxon>
        <taxon>Pithoviruses</taxon>
    </lineage>
</organism>
<name>A0A481Z5H5_9VIRU</name>
<sequence length="253" mass="29817">MDQLKQQIQHGYRTNQVSSDDLESLETLIQTLLKPIREKKKEQQAEKAKRGAWKQFWKDISSDFGFEIENNLALISHLNEIGHEWDIRTWSGGYTGESSTYWDVSTTPYLYSKDIYLKSDECECGGEWSDNLNVSKEEYKQIMKQLTNLKNNQLWRYLDCPNCDDKCKCWKLNDLDNETFQGLLDQPNRVIELSDEPVDYFHNLGNQHYLDQEISYELNPMENNLEKLLKFYISNVGGSDVIYLKDYRFGELC</sequence>